<dbReference type="PANTHER" id="PTHR31672">
    <property type="entry name" value="BNACNNG10540D PROTEIN"/>
    <property type="match status" value="1"/>
</dbReference>
<dbReference type="Proteomes" id="UP001172457">
    <property type="component" value="Chromosome 4"/>
</dbReference>
<dbReference type="InterPro" id="IPR036047">
    <property type="entry name" value="F-box-like_dom_sf"/>
</dbReference>
<accession>A0AA38TIF6</accession>
<reference evidence="2" key="1">
    <citation type="submission" date="2023-03" db="EMBL/GenBank/DDBJ databases">
        <title>Chromosome-scale reference genome and RAD-based genetic map of yellow starthistle (Centaurea solstitialis) reveal putative structural variation and QTLs associated with invader traits.</title>
        <authorList>
            <person name="Reatini B."/>
            <person name="Cang F.A."/>
            <person name="Jiang Q."/>
            <person name="Mckibben M.T.W."/>
            <person name="Barker M.S."/>
            <person name="Rieseberg L.H."/>
            <person name="Dlugosch K.M."/>
        </authorList>
    </citation>
    <scope>NUCLEOTIDE SEQUENCE</scope>
    <source>
        <strain evidence="2">CAN-66</strain>
        <tissue evidence="2">Leaf</tissue>
    </source>
</reference>
<evidence type="ECO:0000259" key="1">
    <source>
        <dbReference type="PROSITE" id="PS50181"/>
    </source>
</evidence>
<evidence type="ECO:0000313" key="2">
    <source>
        <dbReference type="EMBL" id="KAJ9551123.1"/>
    </source>
</evidence>
<evidence type="ECO:0000313" key="3">
    <source>
        <dbReference type="Proteomes" id="UP001172457"/>
    </source>
</evidence>
<gene>
    <name evidence="2" type="ORF">OSB04_015168</name>
</gene>
<sequence length="669" mass="76189">MSLKMLPLDIQFLIIERLPVKSLLRFRSVCKPWNSFISSSGFIAFHHAHSQQYHIISYENLDDDQLQCVSVFNDDQSFALTVPPLVQRKRVVDSSHGLLCMVNSFGRFSETQMAVIWNPAIRRSIAVAVPNMVDHQQFQFDYVVGFGVCPATMDPKLVKVTFIRDPLAIQSISCIPFQVMVFTLSSGQWTAPSTNLPSKSIQFHNYHTVIGQLIYLVGNDWSTLHDDGRKRTLIMSFDLTTHEFAEVDIPNCLHQSYLSVSRLRESLVLLHTDQDLIQYKEVFHVWMMDDGDSKAFTKLFTINPPNAYVWKTLGFRESGEPIIEWTHDETDGTSALGVYEPGLEDIKDLGIRGNNNSFYGCSYIDSLLLLDHDDGRIISSHGLLCMVDSSDRKSETQMAVIWNPAIRRSVAVVVPNVVDPQQFRSIVAFGVSRATMDPKLLKIIFIDDPWNVEIISCISCIPFQVMVFTLSSDRWRCLSTNQLPRKSIQFHNGSQTVIGQFIYLVGYEWSASDGEGRRLIMSFDLTNHEFREVDIPNSLHSHHMTVSRLRESLVLIEYDQIYPNLKQVFHVWMMDADDSKAFTKLFTIDPPNAHVWQTLGFRESGEPIIEWTHDEMDLISALAVYEPGLEDIKDLGIRGIIALFYGSSYKESLLLLDHYDGPALLGVEL</sequence>
<keyword evidence="3" id="KW-1185">Reference proteome</keyword>
<comment type="caution">
    <text evidence="2">The sequence shown here is derived from an EMBL/GenBank/DDBJ whole genome shotgun (WGS) entry which is preliminary data.</text>
</comment>
<protein>
    <recommendedName>
        <fullName evidence="1">F-box domain-containing protein</fullName>
    </recommendedName>
</protein>
<dbReference type="CDD" id="cd22157">
    <property type="entry name" value="F-box_AtFBW1-like"/>
    <property type="match status" value="1"/>
</dbReference>
<dbReference type="Pfam" id="PF00646">
    <property type="entry name" value="F-box"/>
    <property type="match status" value="1"/>
</dbReference>
<dbReference type="PROSITE" id="PS50181">
    <property type="entry name" value="FBOX"/>
    <property type="match status" value="1"/>
</dbReference>
<dbReference type="EMBL" id="JARYMX010000004">
    <property type="protein sequence ID" value="KAJ9551123.1"/>
    <property type="molecule type" value="Genomic_DNA"/>
</dbReference>
<dbReference type="InterPro" id="IPR013187">
    <property type="entry name" value="F-box-assoc_dom_typ3"/>
</dbReference>
<dbReference type="SUPFAM" id="SSF81383">
    <property type="entry name" value="F-box domain"/>
    <property type="match status" value="1"/>
</dbReference>
<dbReference type="Gene3D" id="1.20.1280.50">
    <property type="match status" value="1"/>
</dbReference>
<dbReference type="InterPro" id="IPR050796">
    <property type="entry name" value="SCF_F-box_component"/>
</dbReference>
<dbReference type="AlphaFoldDB" id="A0AA38TIF6"/>
<feature type="domain" description="F-box" evidence="1">
    <location>
        <begin position="1"/>
        <end position="48"/>
    </location>
</feature>
<proteinExistence type="predicted"/>
<dbReference type="InterPro" id="IPR001810">
    <property type="entry name" value="F-box_dom"/>
</dbReference>
<dbReference type="InterPro" id="IPR017451">
    <property type="entry name" value="F-box-assoc_interact_dom"/>
</dbReference>
<dbReference type="PANTHER" id="PTHR31672:SF10">
    <property type="entry name" value="F-BOX DOMAIN-CONTAINING PROTEIN"/>
    <property type="match status" value="1"/>
</dbReference>
<dbReference type="Pfam" id="PF08268">
    <property type="entry name" value="FBA_3"/>
    <property type="match status" value="2"/>
</dbReference>
<dbReference type="SMART" id="SM00256">
    <property type="entry name" value="FBOX"/>
    <property type="match status" value="1"/>
</dbReference>
<dbReference type="NCBIfam" id="TIGR01640">
    <property type="entry name" value="F_box_assoc_1"/>
    <property type="match status" value="2"/>
</dbReference>
<name>A0AA38TIF6_9ASTR</name>
<organism evidence="2 3">
    <name type="scientific">Centaurea solstitialis</name>
    <name type="common">yellow star-thistle</name>
    <dbReference type="NCBI Taxonomy" id="347529"/>
    <lineage>
        <taxon>Eukaryota</taxon>
        <taxon>Viridiplantae</taxon>
        <taxon>Streptophyta</taxon>
        <taxon>Embryophyta</taxon>
        <taxon>Tracheophyta</taxon>
        <taxon>Spermatophyta</taxon>
        <taxon>Magnoliopsida</taxon>
        <taxon>eudicotyledons</taxon>
        <taxon>Gunneridae</taxon>
        <taxon>Pentapetalae</taxon>
        <taxon>asterids</taxon>
        <taxon>campanulids</taxon>
        <taxon>Asterales</taxon>
        <taxon>Asteraceae</taxon>
        <taxon>Carduoideae</taxon>
        <taxon>Cardueae</taxon>
        <taxon>Centaureinae</taxon>
        <taxon>Centaurea</taxon>
    </lineage>
</organism>